<evidence type="ECO:0000259" key="2">
    <source>
        <dbReference type="Pfam" id="PF11741"/>
    </source>
</evidence>
<name>A0ABU8YLI4_9CYAN</name>
<dbReference type="Pfam" id="PF11741">
    <property type="entry name" value="AMIN"/>
    <property type="match status" value="1"/>
</dbReference>
<evidence type="ECO:0000313" key="3">
    <source>
        <dbReference type="EMBL" id="MEK0185260.1"/>
    </source>
</evidence>
<protein>
    <submittedName>
        <fullName evidence="3">AMIN domain-containing protein</fullName>
    </submittedName>
</protein>
<dbReference type="EMBL" id="JBBLXS010000106">
    <property type="protein sequence ID" value="MEK0185260.1"/>
    <property type="molecule type" value="Genomic_DNA"/>
</dbReference>
<organism evidence="3 4">
    <name type="scientific">Microcoleus anatoxicus PTRS2</name>
    <dbReference type="NCBI Taxonomy" id="2705321"/>
    <lineage>
        <taxon>Bacteria</taxon>
        <taxon>Bacillati</taxon>
        <taxon>Cyanobacteriota</taxon>
        <taxon>Cyanophyceae</taxon>
        <taxon>Oscillatoriophycideae</taxon>
        <taxon>Oscillatoriales</taxon>
        <taxon>Microcoleaceae</taxon>
        <taxon>Microcoleus</taxon>
        <taxon>Microcoleus anatoxicus</taxon>
    </lineage>
</organism>
<evidence type="ECO:0000256" key="1">
    <source>
        <dbReference type="SAM" id="MobiDB-lite"/>
    </source>
</evidence>
<evidence type="ECO:0000313" key="4">
    <source>
        <dbReference type="Proteomes" id="UP001384579"/>
    </source>
</evidence>
<keyword evidence="4" id="KW-1185">Reference proteome</keyword>
<dbReference type="Proteomes" id="UP001384579">
    <property type="component" value="Unassembled WGS sequence"/>
</dbReference>
<reference evidence="3 4" key="1">
    <citation type="journal article" date="2020" name="Harmful Algae">
        <title>Molecular and morphological characterization of a novel dihydroanatoxin-a producing Microcoleus species (cyanobacteria) from the Russian River, California, USA.</title>
        <authorList>
            <person name="Conklin K.Y."/>
            <person name="Stancheva R."/>
            <person name="Otten T.G."/>
            <person name="Fadness R."/>
            <person name="Boyer G.L."/>
            <person name="Read B."/>
            <person name="Zhang X."/>
            <person name="Sheath R.G."/>
        </authorList>
    </citation>
    <scope>NUCLEOTIDE SEQUENCE [LARGE SCALE GENOMIC DNA]</scope>
    <source>
        <strain evidence="3 4">PTRS2</strain>
    </source>
</reference>
<dbReference type="InterPro" id="IPR021731">
    <property type="entry name" value="AMIN_dom"/>
</dbReference>
<feature type="domain" description="AMIN" evidence="2">
    <location>
        <begin position="54"/>
        <end position="149"/>
    </location>
</feature>
<proteinExistence type="predicted"/>
<comment type="caution">
    <text evidence="3">The sequence shown here is derived from an EMBL/GenBank/DDBJ whole genome shotgun (WGS) entry which is preliminary data.</text>
</comment>
<feature type="compositionally biased region" description="Low complexity" evidence="1">
    <location>
        <begin position="164"/>
        <end position="181"/>
    </location>
</feature>
<accession>A0ABU8YLI4</accession>
<sequence length="261" mass="28277">MHYQKFWQHLQKLTLNSLAPRLLASLSLSLNLAVATAVLMQIGQQQATASTVPLWQFDPATNELIISLPEGVTPKYSVLNPNQIAVDLPNTEISVDATQLYPKGLISSVGMSQIQPGRVRIVMELAPGFAVWPDRTQFQKIGAANRWVLVPAIAPSAIANTRETTTPSATAIAQPQATTTPNSKPTPEPVAPSAIATQTYDRPPAQQTTQNDQIRPITVPLVRVAVEERRGIRLAPIPRPAAPSQGIINFGEPLPNTDRIK</sequence>
<dbReference type="Gene3D" id="2.60.40.3500">
    <property type="match status" value="1"/>
</dbReference>
<gene>
    <name evidence="3" type="ORF">WMG39_10345</name>
</gene>
<dbReference type="RefSeq" id="WP_340524470.1">
    <property type="nucleotide sequence ID" value="NZ_JBBLXS010000106.1"/>
</dbReference>
<feature type="region of interest" description="Disordered" evidence="1">
    <location>
        <begin position="162"/>
        <end position="191"/>
    </location>
</feature>